<dbReference type="Gene3D" id="3.40.50.300">
    <property type="entry name" value="P-loop containing nucleotide triphosphate hydrolases"/>
    <property type="match status" value="1"/>
</dbReference>
<accession>A0A6J7RZI2</accession>
<sequence>MAVSSIEESPRGLDFVFDINRLNVAVSRAQALAIIVANEGLEQCKVNSLEQMAKVGLFCRLKGFCCK</sequence>
<proteinExistence type="predicted"/>
<reference evidence="1" key="1">
    <citation type="submission" date="2020-05" db="EMBL/GenBank/DDBJ databases">
        <authorList>
            <person name="Chiriac C."/>
            <person name="Salcher M."/>
            <person name="Ghai R."/>
            <person name="Kavagutti S V."/>
        </authorList>
    </citation>
    <scope>NUCLEOTIDE SEQUENCE</scope>
</reference>
<organism evidence="1">
    <name type="scientific">freshwater metagenome</name>
    <dbReference type="NCBI Taxonomy" id="449393"/>
    <lineage>
        <taxon>unclassified sequences</taxon>
        <taxon>metagenomes</taxon>
        <taxon>ecological metagenomes</taxon>
    </lineage>
</organism>
<protein>
    <submittedName>
        <fullName evidence="1">Unannotated protein</fullName>
    </submittedName>
</protein>
<dbReference type="EMBL" id="CAFBPM010000059">
    <property type="protein sequence ID" value="CAB5034275.1"/>
    <property type="molecule type" value="Genomic_DNA"/>
</dbReference>
<name>A0A6J7RZI2_9ZZZZ</name>
<dbReference type="AlphaFoldDB" id="A0A6J7RZI2"/>
<dbReference type="InterPro" id="IPR027417">
    <property type="entry name" value="P-loop_NTPase"/>
</dbReference>
<gene>
    <name evidence="1" type="ORF">UFOPK4112_02005</name>
</gene>
<evidence type="ECO:0000313" key="1">
    <source>
        <dbReference type="EMBL" id="CAB5034275.1"/>
    </source>
</evidence>